<accession>A0A1D1UQQ9</accession>
<gene>
    <name evidence="2" type="primary">RvY_01170</name>
    <name evidence="2" type="synonym">RvY_01170.1</name>
    <name evidence="2" type="ORF">RvY_01170-1</name>
</gene>
<proteinExistence type="predicted"/>
<sequence>MLLLAKHCRYQDLHSVKAIILWPRTRLRSARLLLAHCCIFRKTDHSSGSSRFSNVPPLGSKKSSESRSATIDPKTGKNRRQPIVGGTVRNHSSRRLRNKHLELMPLLKSTQAISPHKRFSQGEARPR</sequence>
<name>A0A1D1UQQ9_RAMVA</name>
<evidence type="ECO:0000313" key="2">
    <source>
        <dbReference type="EMBL" id="GAU88478.1"/>
    </source>
</evidence>
<dbReference type="AlphaFoldDB" id="A0A1D1UQQ9"/>
<organism evidence="2 3">
    <name type="scientific">Ramazzottius varieornatus</name>
    <name type="common">Water bear</name>
    <name type="synonym">Tardigrade</name>
    <dbReference type="NCBI Taxonomy" id="947166"/>
    <lineage>
        <taxon>Eukaryota</taxon>
        <taxon>Metazoa</taxon>
        <taxon>Ecdysozoa</taxon>
        <taxon>Tardigrada</taxon>
        <taxon>Eutardigrada</taxon>
        <taxon>Parachela</taxon>
        <taxon>Hypsibioidea</taxon>
        <taxon>Ramazzottiidae</taxon>
        <taxon>Ramazzottius</taxon>
    </lineage>
</organism>
<keyword evidence="3" id="KW-1185">Reference proteome</keyword>
<reference evidence="2 3" key="1">
    <citation type="journal article" date="2016" name="Nat. Commun.">
        <title>Extremotolerant tardigrade genome and improved radiotolerance of human cultured cells by tardigrade-unique protein.</title>
        <authorList>
            <person name="Hashimoto T."/>
            <person name="Horikawa D.D."/>
            <person name="Saito Y."/>
            <person name="Kuwahara H."/>
            <person name="Kozuka-Hata H."/>
            <person name="Shin-I T."/>
            <person name="Minakuchi Y."/>
            <person name="Ohishi K."/>
            <person name="Motoyama A."/>
            <person name="Aizu T."/>
            <person name="Enomoto A."/>
            <person name="Kondo K."/>
            <person name="Tanaka S."/>
            <person name="Hara Y."/>
            <person name="Koshikawa S."/>
            <person name="Sagara H."/>
            <person name="Miura T."/>
            <person name="Yokobori S."/>
            <person name="Miyagawa K."/>
            <person name="Suzuki Y."/>
            <person name="Kubo T."/>
            <person name="Oyama M."/>
            <person name="Kohara Y."/>
            <person name="Fujiyama A."/>
            <person name="Arakawa K."/>
            <person name="Katayama T."/>
            <person name="Toyoda A."/>
            <person name="Kunieda T."/>
        </authorList>
    </citation>
    <scope>NUCLEOTIDE SEQUENCE [LARGE SCALE GENOMIC DNA]</scope>
    <source>
        <strain evidence="2 3">YOKOZUNA-1</strain>
    </source>
</reference>
<protein>
    <submittedName>
        <fullName evidence="2">Uncharacterized protein</fullName>
    </submittedName>
</protein>
<evidence type="ECO:0000313" key="3">
    <source>
        <dbReference type="Proteomes" id="UP000186922"/>
    </source>
</evidence>
<dbReference type="Proteomes" id="UP000186922">
    <property type="component" value="Unassembled WGS sequence"/>
</dbReference>
<comment type="caution">
    <text evidence="2">The sequence shown here is derived from an EMBL/GenBank/DDBJ whole genome shotgun (WGS) entry which is preliminary data.</text>
</comment>
<evidence type="ECO:0000256" key="1">
    <source>
        <dbReference type="SAM" id="MobiDB-lite"/>
    </source>
</evidence>
<dbReference type="EMBL" id="BDGG01000001">
    <property type="protein sequence ID" value="GAU88478.1"/>
    <property type="molecule type" value="Genomic_DNA"/>
</dbReference>
<feature type="region of interest" description="Disordered" evidence="1">
    <location>
        <begin position="44"/>
        <end position="127"/>
    </location>
</feature>